<organism evidence="1 2">
    <name type="scientific">Adineta ricciae</name>
    <name type="common">Rotifer</name>
    <dbReference type="NCBI Taxonomy" id="249248"/>
    <lineage>
        <taxon>Eukaryota</taxon>
        <taxon>Metazoa</taxon>
        <taxon>Spiralia</taxon>
        <taxon>Gnathifera</taxon>
        <taxon>Rotifera</taxon>
        <taxon>Eurotatoria</taxon>
        <taxon>Bdelloidea</taxon>
        <taxon>Adinetida</taxon>
        <taxon>Adinetidae</taxon>
        <taxon>Adineta</taxon>
    </lineage>
</organism>
<reference evidence="1" key="1">
    <citation type="submission" date="2021-02" db="EMBL/GenBank/DDBJ databases">
        <authorList>
            <person name="Nowell W R."/>
        </authorList>
    </citation>
    <scope>NUCLEOTIDE SEQUENCE</scope>
</reference>
<evidence type="ECO:0000313" key="1">
    <source>
        <dbReference type="EMBL" id="CAF1448050.1"/>
    </source>
</evidence>
<protein>
    <submittedName>
        <fullName evidence="1">Uncharacterized protein</fullName>
    </submittedName>
</protein>
<gene>
    <name evidence="1" type="ORF">XAT740_LOCUS36707</name>
</gene>
<dbReference type="AlphaFoldDB" id="A0A815PFE6"/>
<dbReference type="EMBL" id="CAJNOR010003791">
    <property type="protein sequence ID" value="CAF1448050.1"/>
    <property type="molecule type" value="Genomic_DNA"/>
</dbReference>
<evidence type="ECO:0000313" key="2">
    <source>
        <dbReference type="Proteomes" id="UP000663828"/>
    </source>
</evidence>
<keyword evidence="2" id="KW-1185">Reference proteome</keyword>
<dbReference type="Gene3D" id="1.10.238.10">
    <property type="entry name" value="EF-hand"/>
    <property type="match status" value="1"/>
</dbReference>
<proteinExistence type="predicted"/>
<dbReference type="Proteomes" id="UP000663828">
    <property type="component" value="Unassembled WGS sequence"/>
</dbReference>
<name>A0A815PFE6_ADIRI</name>
<accession>A0A815PFE6</accession>
<comment type="caution">
    <text evidence="1">The sequence shown here is derived from an EMBL/GenBank/DDBJ whole genome shotgun (WGS) entry which is preliminary data.</text>
</comment>
<sequence>MVGSGRLSSFSDHFLQTSSWKRSGADRIFPVQFRPESRRAVPEPTQISMDPVAGMIDLDDAANEQLIKTRRGKKENKLLQSSAYSTQINRSANIDWKLLNILVEDQCPNGQIKKEKFVEVYDQLYSDGKSSDFCSFTFGLFDREDSETSNNELELNFLQLTSFSLIKSNFTN</sequence>